<reference evidence="3" key="1">
    <citation type="submission" date="2023-03" db="EMBL/GenBank/DDBJ databases">
        <title>Massive genome expansion in bonnet fungi (Mycena s.s.) driven by repeated elements and novel gene families across ecological guilds.</title>
        <authorList>
            <consortium name="Lawrence Berkeley National Laboratory"/>
            <person name="Harder C.B."/>
            <person name="Miyauchi S."/>
            <person name="Viragh M."/>
            <person name="Kuo A."/>
            <person name="Thoen E."/>
            <person name="Andreopoulos B."/>
            <person name="Lu D."/>
            <person name="Skrede I."/>
            <person name="Drula E."/>
            <person name="Henrissat B."/>
            <person name="Morin E."/>
            <person name="Kohler A."/>
            <person name="Barry K."/>
            <person name="LaButti K."/>
            <person name="Morin E."/>
            <person name="Salamov A."/>
            <person name="Lipzen A."/>
            <person name="Mereny Z."/>
            <person name="Hegedus B."/>
            <person name="Baldrian P."/>
            <person name="Stursova M."/>
            <person name="Weitz H."/>
            <person name="Taylor A."/>
            <person name="Grigoriev I.V."/>
            <person name="Nagy L.G."/>
            <person name="Martin F."/>
            <person name="Kauserud H."/>
        </authorList>
    </citation>
    <scope>NUCLEOTIDE SEQUENCE</scope>
    <source>
        <strain evidence="3">CBHHK002</strain>
    </source>
</reference>
<comment type="caution">
    <text evidence="3">The sequence shown here is derived from an EMBL/GenBank/DDBJ whole genome shotgun (WGS) entry which is preliminary data.</text>
</comment>
<dbReference type="AlphaFoldDB" id="A0AAD7AQK9"/>
<name>A0AAD7AQK9_9AGAR</name>
<proteinExistence type="predicted"/>
<feature type="transmembrane region" description="Helical" evidence="2">
    <location>
        <begin position="33"/>
        <end position="54"/>
    </location>
</feature>
<sequence length="175" mass="18683">MDARHAIRRRRAQGRGRALLASSPVVEIVLLRVLYPSPVVLVFLIIIIITVVPLPTPPSPTPRARRRPLSRRRSRPQAVIDPARAPSHLPNSRAPKREQSVLRGARGACNFDFHVLLLAITTVVAALALRTADAPRGLVDALDGPAVGDARGEVAVQDGEGAGVDVCGRVYVPAG</sequence>
<feature type="region of interest" description="Disordered" evidence="1">
    <location>
        <begin position="57"/>
        <end position="100"/>
    </location>
</feature>
<dbReference type="EMBL" id="JARIHO010000002">
    <property type="protein sequence ID" value="KAJ7366188.1"/>
    <property type="molecule type" value="Genomic_DNA"/>
</dbReference>
<keyword evidence="2" id="KW-0472">Membrane</keyword>
<feature type="compositionally biased region" description="Basic residues" evidence="1">
    <location>
        <begin position="63"/>
        <end position="75"/>
    </location>
</feature>
<accession>A0AAD7AQK9</accession>
<keyword evidence="4" id="KW-1185">Reference proteome</keyword>
<evidence type="ECO:0000256" key="1">
    <source>
        <dbReference type="SAM" id="MobiDB-lite"/>
    </source>
</evidence>
<evidence type="ECO:0000313" key="4">
    <source>
        <dbReference type="Proteomes" id="UP001218218"/>
    </source>
</evidence>
<evidence type="ECO:0000256" key="2">
    <source>
        <dbReference type="SAM" id="Phobius"/>
    </source>
</evidence>
<keyword evidence="2" id="KW-0812">Transmembrane</keyword>
<dbReference type="Proteomes" id="UP001218218">
    <property type="component" value="Unassembled WGS sequence"/>
</dbReference>
<evidence type="ECO:0000313" key="3">
    <source>
        <dbReference type="EMBL" id="KAJ7366188.1"/>
    </source>
</evidence>
<gene>
    <name evidence="3" type="ORF">DFH08DRAFT_948237</name>
</gene>
<protein>
    <submittedName>
        <fullName evidence="3">Uncharacterized protein</fullName>
    </submittedName>
</protein>
<keyword evidence="2" id="KW-1133">Transmembrane helix</keyword>
<organism evidence="3 4">
    <name type="scientific">Mycena albidolilacea</name>
    <dbReference type="NCBI Taxonomy" id="1033008"/>
    <lineage>
        <taxon>Eukaryota</taxon>
        <taxon>Fungi</taxon>
        <taxon>Dikarya</taxon>
        <taxon>Basidiomycota</taxon>
        <taxon>Agaricomycotina</taxon>
        <taxon>Agaricomycetes</taxon>
        <taxon>Agaricomycetidae</taxon>
        <taxon>Agaricales</taxon>
        <taxon>Marasmiineae</taxon>
        <taxon>Mycenaceae</taxon>
        <taxon>Mycena</taxon>
    </lineage>
</organism>